<name>L9WCI0_9EURY</name>
<dbReference type="STRING" id="1227500.C494_13266"/>
<reference evidence="2 3" key="1">
    <citation type="journal article" date="2014" name="PLoS Genet.">
        <title>Phylogenetically driven sequencing of extremely halophilic archaea reveals strategies for static and dynamic osmo-response.</title>
        <authorList>
            <person name="Becker E.A."/>
            <person name="Seitzer P.M."/>
            <person name="Tritt A."/>
            <person name="Larsen D."/>
            <person name="Krusor M."/>
            <person name="Yao A.I."/>
            <person name="Wu D."/>
            <person name="Madern D."/>
            <person name="Eisen J.A."/>
            <person name="Darling A.E."/>
            <person name="Facciotti M.T."/>
        </authorList>
    </citation>
    <scope>NUCLEOTIDE SEQUENCE [LARGE SCALE GENOMIC DNA]</scope>
    <source>
        <strain evidence="2 3">JCM 10635</strain>
    </source>
</reference>
<sequence length="279" mass="31318">MTPPPQVTQLVRSTTSEADTERFEQFERVLLAHEDRNRCHRPVFLAEALDRGQPVVVAVDVIIGQDDPILRGVFQRERDGVCLPRTAFGVAGDEQFGCLGKIRARNRIALAVTDDEELVIGLELASQLFTGLRPLERRQNNTRHRLLYTSPTDNSVGGAKRVSRIASTIPLSRPSIHEPSTSDATTSRYSQRDDRPQQFCDATASRCRIHVENVRVLEGSSECTELLDSVAIRHVGVRCERRCIGRWLVHRFRVATRSRHVSVTPAWRTANAIGKCDGF</sequence>
<evidence type="ECO:0000313" key="2">
    <source>
        <dbReference type="EMBL" id="ELY47174.1"/>
    </source>
</evidence>
<proteinExistence type="predicted"/>
<organism evidence="2 3">
    <name type="scientific">Natronorubrum bangense JCM 10635</name>
    <dbReference type="NCBI Taxonomy" id="1227500"/>
    <lineage>
        <taxon>Archaea</taxon>
        <taxon>Methanobacteriati</taxon>
        <taxon>Methanobacteriota</taxon>
        <taxon>Stenosarchaea group</taxon>
        <taxon>Halobacteria</taxon>
        <taxon>Halobacteriales</taxon>
        <taxon>Natrialbaceae</taxon>
        <taxon>Natronorubrum</taxon>
    </lineage>
</organism>
<feature type="compositionally biased region" description="Polar residues" evidence="1">
    <location>
        <begin position="178"/>
        <end position="189"/>
    </location>
</feature>
<evidence type="ECO:0000256" key="1">
    <source>
        <dbReference type="SAM" id="MobiDB-lite"/>
    </source>
</evidence>
<dbReference type="Proteomes" id="UP000011690">
    <property type="component" value="Unassembled WGS sequence"/>
</dbReference>
<dbReference type="AlphaFoldDB" id="L9WCI0"/>
<protein>
    <submittedName>
        <fullName evidence="2">Uncharacterized protein</fullName>
    </submittedName>
</protein>
<evidence type="ECO:0000313" key="3">
    <source>
        <dbReference type="Proteomes" id="UP000011690"/>
    </source>
</evidence>
<keyword evidence="3" id="KW-1185">Reference proteome</keyword>
<accession>L9WCI0</accession>
<feature type="region of interest" description="Disordered" evidence="1">
    <location>
        <begin position="170"/>
        <end position="195"/>
    </location>
</feature>
<dbReference type="EMBL" id="AOHY01000036">
    <property type="protein sequence ID" value="ELY47174.1"/>
    <property type="molecule type" value="Genomic_DNA"/>
</dbReference>
<comment type="caution">
    <text evidence="2">The sequence shown here is derived from an EMBL/GenBank/DDBJ whole genome shotgun (WGS) entry which is preliminary data.</text>
</comment>
<gene>
    <name evidence="2" type="ORF">C494_13266</name>
</gene>